<evidence type="ECO:0000256" key="2">
    <source>
        <dbReference type="SAM" id="MobiDB-lite"/>
    </source>
</evidence>
<accession>A0A8T1VJ37</accession>
<gene>
    <name evidence="3" type="ORF">PHYPSEUDO_007631</name>
</gene>
<keyword evidence="4" id="KW-1185">Reference proteome</keyword>
<reference evidence="3" key="1">
    <citation type="submission" date="2021-02" db="EMBL/GenBank/DDBJ databases">
        <authorList>
            <person name="Palmer J.M."/>
        </authorList>
    </citation>
    <scope>NUCLEOTIDE SEQUENCE</scope>
    <source>
        <strain evidence="3">SCRP734</strain>
    </source>
</reference>
<dbReference type="OrthoDB" id="118016at2759"/>
<sequence>MPGRAAVVPASCPGRGDDMPPPRPVPESGSVTSPKTKKPKKGPASRPRKAKKEKTRTYSRRKVEIEALLGEMARLKQQKEMYRERTEVLKEREELVQREEANRALREVLHAQRLAFASSLSMVSQVLREKHTGPFDTFTHLPKDPYARQVELLRMKHERIQRAYEFMRERQRSMDVTTEYCDQKKFQASNGDLCSERFEVVPLPGSRSVKAIVDALEYFVYNIEISMSEMLGDITVRENDDPRQSCSIVQHRLVTTIGNVVQVDMNNVAFNEYIPPGPGQCEVGFCISDAVDEDDAFPYQPTRARQDVTVIIMVNWNRLPDSTPSIVLSRWWCLRLRRNAISIPPYAVARIQNGIEQIGAAIISAARNADAARCKEAQ</sequence>
<feature type="compositionally biased region" description="Basic residues" evidence="2">
    <location>
        <begin position="35"/>
        <end position="58"/>
    </location>
</feature>
<name>A0A8T1VJ37_9STRA</name>
<dbReference type="Proteomes" id="UP000694044">
    <property type="component" value="Unassembled WGS sequence"/>
</dbReference>
<protein>
    <submittedName>
        <fullName evidence="3">Uncharacterized protein</fullName>
    </submittedName>
</protein>
<evidence type="ECO:0000313" key="3">
    <source>
        <dbReference type="EMBL" id="KAG7380209.1"/>
    </source>
</evidence>
<dbReference type="EMBL" id="JAGDFM010000305">
    <property type="protein sequence ID" value="KAG7380209.1"/>
    <property type="molecule type" value="Genomic_DNA"/>
</dbReference>
<feature type="coiled-coil region" evidence="1">
    <location>
        <begin position="58"/>
        <end position="92"/>
    </location>
</feature>
<comment type="caution">
    <text evidence="3">The sequence shown here is derived from an EMBL/GenBank/DDBJ whole genome shotgun (WGS) entry which is preliminary data.</text>
</comment>
<evidence type="ECO:0000256" key="1">
    <source>
        <dbReference type="SAM" id="Coils"/>
    </source>
</evidence>
<dbReference type="AlphaFoldDB" id="A0A8T1VJ37"/>
<keyword evidence="1" id="KW-0175">Coiled coil</keyword>
<organism evidence="3 4">
    <name type="scientific">Phytophthora pseudosyringae</name>
    <dbReference type="NCBI Taxonomy" id="221518"/>
    <lineage>
        <taxon>Eukaryota</taxon>
        <taxon>Sar</taxon>
        <taxon>Stramenopiles</taxon>
        <taxon>Oomycota</taxon>
        <taxon>Peronosporomycetes</taxon>
        <taxon>Peronosporales</taxon>
        <taxon>Peronosporaceae</taxon>
        <taxon>Phytophthora</taxon>
    </lineage>
</organism>
<evidence type="ECO:0000313" key="4">
    <source>
        <dbReference type="Proteomes" id="UP000694044"/>
    </source>
</evidence>
<proteinExistence type="predicted"/>
<feature type="region of interest" description="Disordered" evidence="2">
    <location>
        <begin position="1"/>
        <end position="58"/>
    </location>
</feature>